<dbReference type="Gene3D" id="1.20.1050.10">
    <property type="match status" value="1"/>
</dbReference>
<dbReference type="SUPFAM" id="SSF47060">
    <property type="entry name" value="S15/NS1 RNA-binding domain"/>
    <property type="match status" value="1"/>
</dbReference>
<dbReference type="NCBIfam" id="TIGR00398">
    <property type="entry name" value="metG"/>
    <property type="match status" value="1"/>
</dbReference>
<protein>
    <recommendedName>
        <fullName evidence="4">Methionine--tRNA ligase, cytoplasmic</fullName>
        <ecNumber evidence="3">6.1.1.10</ecNumber>
    </recommendedName>
    <alternativeName>
        <fullName evidence="12">Methionyl-tRNA synthetase</fullName>
    </alternativeName>
</protein>
<evidence type="ECO:0000256" key="4">
    <source>
        <dbReference type="ARBA" id="ARBA00018335"/>
    </source>
</evidence>
<dbReference type="GO" id="GO:0005524">
    <property type="term" value="F:ATP binding"/>
    <property type="evidence" value="ECO:0007669"/>
    <property type="project" value="UniProtKB-KW"/>
</dbReference>
<dbReference type="PROSITE" id="PS51185">
    <property type="entry name" value="WHEP_TRS_2"/>
    <property type="match status" value="1"/>
</dbReference>
<dbReference type="InterPro" id="IPR014729">
    <property type="entry name" value="Rossmann-like_a/b/a_fold"/>
</dbReference>
<keyword evidence="8 14" id="KW-0067">ATP-binding</keyword>
<evidence type="ECO:0000256" key="3">
    <source>
        <dbReference type="ARBA" id="ARBA00012838"/>
    </source>
</evidence>
<dbReference type="PROSITE" id="PS00178">
    <property type="entry name" value="AA_TRNA_LIGASE_I"/>
    <property type="match status" value="1"/>
</dbReference>
<evidence type="ECO:0000313" key="16">
    <source>
        <dbReference type="Ensembl" id="ENSCMIP00000046099.1"/>
    </source>
</evidence>
<dbReference type="PANTHER" id="PTHR45765:SF1">
    <property type="entry name" value="METHIONINE--TRNA LIGASE, CYTOPLASMIC"/>
    <property type="match status" value="1"/>
</dbReference>
<dbReference type="FunFam" id="2.20.28.20:FF:000001">
    <property type="entry name" value="Methionine--tRNA ligase"/>
    <property type="match status" value="1"/>
</dbReference>
<accession>A0A4W3JRH3</accession>
<sequence>RLLCAFLSSERVVPFLSQSKLPALQLPTGSFIFSTNAICQYLFTLSGKEPSDATNQWLEWEAARLQPAVNVWLHTSVVQGKKNEQAASAVSKLLAHINQSLIKTATPYLTSVIADVVLWGALYPILVDPTHLSEELLMVCEWFERMNMLDSCRKASESVLQGKGVQAFKAYLQKQPVSTLLSEKPASNGQEVLCTFTEEEIQAAEDAWRHGRVQMSKPNLPKKNERNILITSALPYVNNVPHLGNIIGCVLSADVFARYCRMRNWNTLYICGTDEYGTATETKAMEEGLTPQQICDKYNAIHSQIYQWFHISFDYFGRTTTEHQTRIAQDIFNRLLQRDFLVNDTVEQLRCNRCERFLADRFVEGSCPFCNYEEARGDQCDKCGKLINAVELKNPQCKICKDTPVIKSSKHLFIDLPKLQERLEEWFDKSVATGDWTTNARLITRSWIRDGLKPRCITRDLKWGTPVPLEEFKDKVFYVWFDAPIGYISITADYTEHWEKWWKNPEEVQLYNFMAKDNVPFHSVIFPCSLLGAEDNYTLVNSLIATEYLNYEDGKFSKSRGVGVFGNMAKDTGIPADIWRFYLLFIRPEGQDSSFSWNDFLLKNNSELLNNLGNFINRAGMFVTKFFDRLVPEMELNLEDKQLLAQVTWELQQYHQHLEKGLKSQLLFLRFYVCVGSTCRCVDFVCLRRKRAGTVTGVAVNVSALLALMLQPYMPTVTVTIQAQLQTPEDYSVLTTHFVCLLPAGHRIGTVSPLFQKLETEQIECLELFYKIISMRNASECYVRKVQPPWLCSQGNCVRELKAQKAEKLLIDKEVALLLALKKQLVVAEGKPIETPSSGGKKK</sequence>
<dbReference type="InParanoid" id="A0A4W3JRH3"/>
<evidence type="ECO:0000256" key="1">
    <source>
        <dbReference type="ARBA" id="ARBA00004496"/>
    </source>
</evidence>
<dbReference type="InterPro" id="IPR033911">
    <property type="entry name" value="MetRS_core"/>
</dbReference>
<dbReference type="PROSITE" id="PS00762">
    <property type="entry name" value="WHEP_TRS_1"/>
    <property type="match status" value="1"/>
</dbReference>
<dbReference type="InterPro" id="IPR009080">
    <property type="entry name" value="tRNAsynth_Ia_anticodon-bd"/>
</dbReference>
<keyword evidence="17" id="KW-1185">Reference proteome</keyword>
<dbReference type="Gene3D" id="3.40.50.620">
    <property type="entry name" value="HUPs"/>
    <property type="match status" value="1"/>
</dbReference>
<dbReference type="InterPro" id="IPR041598">
    <property type="entry name" value="MARS_N"/>
</dbReference>
<dbReference type="Ensembl" id="ENSCMIT00000046755.1">
    <property type="protein sequence ID" value="ENSCMIP00000046099.1"/>
    <property type="gene ID" value="ENSCMIG00000018983.1"/>
</dbReference>
<name>A0A4W3JRH3_CALMI</name>
<keyword evidence="11 14" id="KW-0030">Aminoacyl-tRNA synthetase</keyword>
<dbReference type="SMART" id="SM00991">
    <property type="entry name" value="WHEP-TRS"/>
    <property type="match status" value="1"/>
</dbReference>
<dbReference type="InterPro" id="IPR015413">
    <property type="entry name" value="Methionyl/Leucyl_tRNA_Synth"/>
</dbReference>
<evidence type="ECO:0000256" key="8">
    <source>
        <dbReference type="ARBA" id="ARBA00022840"/>
    </source>
</evidence>
<evidence type="ECO:0000256" key="12">
    <source>
        <dbReference type="ARBA" id="ARBA00030904"/>
    </source>
</evidence>
<dbReference type="GO" id="GO:0005829">
    <property type="term" value="C:cytosol"/>
    <property type="evidence" value="ECO:0007669"/>
    <property type="project" value="TreeGrafter"/>
</dbReference>
<dbReference type="PRINTS" id="PR01041">
    <property type="entry name" value="TRNASYNTHMET"/>
</dbReference>
<evidence type="ECO:0000256" key="9">
    <source>
        <dbReference type="ARBA" id="ARBA00022884"/>
    </source>
</evidence>
<dbReference type="Proteomes" id="UP000314986">
    <property type="component" value="Unassembled WGS sequence"/>
</dbReference>
<dbReference type="Gene3D" id="3.40.30.10">
    <property type="entry name" value="Glutaredoxin"/>
    <property type="match status" value="1"/>
</dbReference>
<evidence type="ECO:0000256" key="5">
    <source>
        <dbReference type="ARBA" id="ARBA00022490"/>
    </source>
</evidence>
<dbReference type="InterPro" id="IPR023458">
    <property type="entry name" value="Met-tRNA_ligase_1"/>
</dbReference>
<evidence type="ECO:0000256" key="10">
    <source>
        <dbReference type="ARBA" id="ARBA00022917"/>
    </source>
</evidence>
<dbReference type="SUPFAM" id="SSF47323">
    <property type="entry name" value="Anticodon-binding domain of a subclass of class I aminoacyl-tRNA synthetases"/>
    <property type="match status" value="1"/>
</dbReference>
<dbReference type="InterPro" id="IPR036282">
    <property type="entry name" value="Glutathione-S-Trfase_C_sf"/>
</dbReference>
<evidence type="ECO:0000256" key="6">
    <source>
        <dbReference type="ARBA" id="ARBA00022598"/>
    </source>
</evidence>
<dbReference type="GO" id="GO:0004825">
    <property type="term" value="F:methionine-tRNA ligase activity"/>
    <property type="evidence" value="ECO:0007669"/>
    <property type="project" value="UniProtKB-EC"/>
</dbReference>
<reference evidence="16" key="5">
    <citation type="submission" date="2025-09" db="UniProtKB">
        <authorList>
            <consortium name="Ensembl"/>
        </authorList>
    </citation>
    <scope>IDENTIFICATION</scope>
</reference>
<reference evidence="17" key="1">
    <citation type="journal article" date="2006" name="Science">
        <title>Ancient noncoding elements conserved in the human genome.</title>
        <authorList>
            <person name="Venkatesh B."/>
            <person name="Kirkness E.F."/>
            <person name="Loh Y.H."/>
            <person name="Halpern A.L."/>
            <person name="Lee A.P."/>
            <person name="Johnson J."/>
            <person name="Dandona N."/>
            <person name="Viswanathan L.D."/>
            <person name="Tay A."/>
            <person name="Venter J.C."/>
            <person name="Strausberg R.L."/>
            <person name="Brenner S."/>
        </authorList>
    </citation>
    <scope>NUCLEOTIDE SEQUENCE [LARGE SCALE GENOMIC DNA]</scope>
</reference>
<evidence type="ECO:0000256" key="7">
    <source>
        <dbReference type="ARBA" id="ARBA00022741"/>
    </source>
</evidence>
<proteinExistence type="inferred from homology"/>
<dbReference type="Pfam" id="PF09334">
    <property type="entry name" value="tRNA-synt_1g"/>
    <property type="match status" value="1"/>
</dbReference>
<dbReference type="CDD" id="cd00814">
    <property type="entry name" value="MetRS_core"/>
    <property type="match status" value="1"/>
</dbReference>
<dbReference type="SUPFAM" id="SSF52374">
    <property type="entry name" value="Nucleotidylyl transferase"/>
    <property type="match status" value="1"/>
</dbReference>
<dbReference type="Pfam" id="PF00458">
    <property type="entry name" value="WHEP-TRS"/>
    <property type="match status" value="1"/>
</dbReference>
<comment type="catalytic activity">
    <reaction evidence="13">
        <text>tRNA(Met) + L-methionine + ATP = L-methionyl-tRNA(Met) + AMP + diphosphate</text>
        <dbReference type="Rhea" id="RHEA:13481"/>
        <dbReference type="Rhea" id="RHEA-COMP:9667"/>
        <dbReference type="Rhea" id="RHEA-COMP:9698"/>
        <dbReference type="ChEBI" id="CHEBI:30616"/>
        <dbReference type="ChEBI" id="CHEBI:33019"/>
        <dbReference type="ChEBI" id="CHEBI:57844"/>
        <dbReference type="ChEBI" id="CHEBI:78442"/>
        <dbReference type="ChEBI" id="CHEBI:78530"/>
        <dbReference type="ChEBI" id="CHEBI:456215"/>
        <dbReference type="EC" id="6.1.1.10"/>
    </reaction>
</comment>
<dbReference type="STRING" id="7868.ENSCMIP00000046099"/>
<reference evidence="16" key="4">
    <citation type="submission" date="2025-08" db="UniProtKB">
        <authorList>
            <consortium name="Ensembl"/>
        </authorList>
    </citation>
    <scope>IDENTIFICATION</scope>
</reference>
<dbReference type="GO" id="GO:0017101">
    <property type="term" value="C:aminoacyl-tRNA synthetase multienzyme complex"/>
    <property type="evidence" value="ECO:0007669"/>
    <property type="project" value="UniProtKB-ARBA"/>
</dbReference>
<dbReference type="InterPro" id="IPR000738">
    <property type="entry name" value="WHEP-TRS_dom"/>
</dbReference>
<dbReference type="InterPro" id="IPR009068">
    <property type="entry name" value="uS15_NS1_RNA-bd_sf"/>
</dbReference>
<dbReference type="SUPFAM" id="SSF57770">
    <property type="entry name" value="Methionyl-tRNA synthetase (MetRS), Zn-domain"/>
    <property type="match status" value="1"/>
</dbReference>
<evidence type="ECO:0000256" key="13">
    <source>
        <dbReference type="ARBA" id="ARBA00047364"/>
    </source>
</evidence>
<dbReference type="InterPro" id="IPR001412">
    <property type="entry name" value="aa-tRNA-synth_I_CS"/>
</dbReference>
<comment type="similarity">
    <text evidence="2 14">Belongs to the class-I aminoacyl-tRNA synthetase family.</text>
</comment>
<keyword evidence="10 14" id="KW-0648">Protein biosynthesis</keyword>
<dbReference type="Gene3D" id="1.10.287.10">
    <property type="entry name" value="S15/NS1, RNA-binding"/>
    <property type="match status" value="1"/>
</dbReference>
<evidence type="ECO:0000256" key="14">
    <source>
        <dbReference type="RuleBase" id="RU363039"/>
    </source>
</evidence>
<evidence type="ECO:0000259" key="15">
    <source>
        <dbReference type="PROSITE" id="PS51185"/>
    </source>
</evidence>
<dbReference type="InterPro" id="IPR014758">
    <property type="entry name" value="Met-tRNA_synth"/>
</dbReference>
<reference evidence="17" key="2">
    <citation type="journal article" date="2007" name="PLoS Biol.">
        <title>Survey sequencing and comparative analysis of the elephant shark (Callorhinchus milii) genome.</title>
        <authorList>
            <person name="Venkatesh B."/>
            <person name="Kirkness E.F."/>
            <person name="Loh Y.H."/>
            <person name="Halpern A.L."/>
            <person name="Lee A.P."/>
            <person name="Johnson J."/>
            <person name="Dandona N."/>
            <person name="Viswanathan L.D."/>
            <person name="Tay A."/>
            <person name="Venter J.C."/>
            <person name="Strausberg R.L."/>
            <person name="Brenner S."/>
        </authorList>
    </citation>
    <scope>NUCLEOTIDE SEQUENCE [LARGE SCALE GENOMIC DNA]</scope>
</reference>
<evidence type="ECO:0000256" key="11">
    <source>
        <dbReference type="ARBA" id="ARBA00023146"/>
    </source>
</evidence>
<evidence type="ECO:0000256" key="2">
    <source>
        <dbReference type="ARBA" id="ARBA00005594"/>
    </source>
</evidence>
<keyword evidence="6 14" id="KW-0436">Ligase</keyword>
<reference evidence="17" key="3">
    <citation type="journal article" date="2014" name="Nature">
        <title>Elephant shark genome provides unique insights into gnathostome evolution.</title>
        <authorList>
            <consortium name="International Elephant Shark Genome Sequencing Consortium"/>
            <person name="Venkatesh B."/>
            <person name="Lee A.P."/>
            <person name="Ravi V."/>
            <person name="Maurya A.K."/>
            <person name="Lian M.M."/>
            <person name="Swann J.B."/>
            <person name="Ohta Y."/>
            <person name="Flajnik M.F."/>
            <person name="Sutoh Y."/>
            <person name="Kasahara M."/>
            <person name="Hoon S."/>
            <person name="Gangu V."/>
            <person name="Roy S.W."/>
            <person name="Irimia M."/>
            <person name="Korzh V."/>
            <person name="Kondrychyn I."/>
            <person name="Lim Z.W."/>
            <person name="Tay B.H."/>
            <person name="Tohari S."/>
            <person name="Kong K.W."/>
            <person name="Ho S."/>
            <person name="Lorente-Galdos B."/>
            <person name="Quilez J."/>
            <person name="Marques-Bonet T."/>
            <person name="Raney B.J."/>
            <person name="Ingham P.W."/>
            <person name="Tay A."/>
            <person name="Hillier L.W."/>
            <person name="Minx P."/>
            <person name="Boehm T."/>
            <person name="Wilson R.K."/>
            <person name="Brenner S."/>
            <person name="Warren W.C."/>
        </authorList>
    </citation>
    <scope>NUCLEOTIDE SEQUENCE [LARGE SCALE GENOMIC DNA]</scope>
</reference>
<gene>
    <name evidence="16" type="primary">mars1</name>
</gene>
<organism evidence="16 17">
    <name type="scientific">Callorhinchus milii</name>
    <name type="common">Ghost shark</name>
    <dbReference type="NCBI Taxonomy" id="7868"/>
    <lineage>
        <taxon>Eukaryota</taxon>
        <taxon>Metazoa</taxon>
        <taxon>Chordata</taxon>
        <taxon>Craniata</taxon>
        <taxon>Vertebrata</taxon>
        <taxon>Chondrichthyes</taxon>
        <taxon>Holocephali</taxon>
        <taxon>Chimaeriformes</taxon>
        <taxon>Callorhinchidae</taxon>
        <taxon>Callorhinchus</taxon>
    </lineage>
</organism>
<comment type="subcellular location">
    <subcellularLocation>
        <location evidence="1">Cytoplasm</location>
    </subcellularLocation>
</comment>
<dbReference type="Gene3D" id="1.10.730.10">
    <property type="entry name" value="Isoleucyl-tRNA Synthetase, Domain 1"/>
    <property type="match status" value="2"/>
</dbReference>
<dbReference type="Gene3D" id="2.20.28.20">
    <property type="entry name" value="Methionyl-tRNA synthetase, Zn-domain"/>
    <property type="match status" value="1"/>
</dbReference>
<dbReference type="InterPro" id="IPR029038">
    <property type="entry name" value="MetRS_Zn"/>
</dbReference>
<feature type="domain" description="WHEP-TRS" evidence="15">
    <location>
        <begin position="783"/>
        <end position="839"/>
    </location>
</feature>
<keyword evidence="7 14" id="KW-0547">Nucleotide-binding</keyword>
<evidence type="ECO:0000313" key="17">
    <source>
        <dbReference type="Proteomes" id="UP000314986"/>
    </source>
</evidence>
<dbReference type="AlphaFoldDB" id="A0A4W3JRH3"/>
<dbReference type="GO" id="GO:0003723">
    <property type="term" value="F:RNA binding"/>
    <property type="evidence" value="ECO:0007669"/>
    <property type="project" value="UniProtKB-KW"/>
</dbReference>
<dbReference type="GO" id="GO:0006431">
    <property type="term" value="P:methionyl-tRNA aminoacylation"/>
    <property type="evidence" value="ECO:0007669"/>
    <property type="project" value="InterPro"/>
</dbReference>
<dbReference type="PANTHER" id="PTHR45765">
    <property type="entry name" value="METHIONINE--TRNA LIGASE"/>
    <property type="match status" value="1"/>
</dbReference>
<dbReference type="GeneTree" id="ENSGT00550000075017"/>
<keyword evidence="5" id="KW-0963">Cytoplasm</keyword>
<dbReference type="EC" id="6.1.1.10" evidence="3"/>
<keyword evidence="9" id="KW-0694">RNA-binding</keyword>
<dbReference type="SUPFAM" id="SSF47616">
    <property type="entry name" value="GST C-terminal domain-like"/>
    <property type="match status" value="1"/>
</dbReference>
<dbReference type="Pfam" id="PF18485">
    <property type="entry name" value="GST_N_5"/>
    <property type="match status" value="1"/>
</dbReference>